<keyword evidence="1" id="KW-0677">Repeat</keyword>
<dbReference type="PROSITE" id="PS50297">
    <property type="entry name" value="ANK_REP_REGION"/>
    <property type="match status" value="3"/>
</dbReference>
<evidence type="ECO:0000256" key="2">
    <source>
        <dbReference type="ARBA" id="ARBA00023043"/>
    </source>
</evidence>
<dbReference type="OrthoDB" id="533508at2759"/>
<keyword evidence="5" id="KW-1185">Reference proteome</keyword>
<accession>A0A812CLH3</accession>
<keyword evidence="2 3" id="KW-0040">ANK repeat</keyword>
<dbReference type="PROSITE" id="PS50088">
    <property type="entry name" value="ANK_REPEAT"/>
    <property type="match status" value="4"/>
</dbReference>
<comment type="caution">
    <text evidence="4">The sequence shown here is derived from an EMBL/GenBank/DDBJ whole genome shotgun (WGS) entry which is preliminary data.</text>
</comment>
<gene>
    <name evidence="4" type="ORF">SPHA_37541</name>
</gene>
<evidence type="ECO:0000256" key="3">
    <source>
        <dbReference type="PROSITE-ProRule" id="PRU00023"/>
    </source>
</evidence>
<evidence type="ECO:0008006" key="6">
    <source>
        <dbReference type="Google" id="ProtNLM"/>
    </source>
</evidence>
<evidence type="ECO:0000256" key="1">
    <source>
        <dbReference type="ARBA" id="ARBA00022737"/>
    </source>
</evidence>
<reference evidence="4" key="1">
    <citation type="submission" date="2021-01" db="EMBL/GenBank/DDBJ databases">
        <authorList>
            <person name="Li R."/>
            <person name="Bekaert M."/>
        </authorList>
    </citation>
    <scope>NUCLEOTIDE SEQUENCE</scope>
    <source>
        <strain evidence="4">Farmed</strain>
    </source>
</reference>
<dbReference type="AlphaFoldDB" id="A0A812CLH3"/>
<dbReference type="PANTHER" id="PTHR24198">
    <property type="entry name" value="ANKYRIN REPEAT AND PROTEIN KINASE DOMAIN-CONTAINING PROTEIN"/>
    <property type="match status" value="1"/>
</dbReference>
<organism evidence="4 5">
    <name type="scientific">Acanthosepion pharaonis</name>
    <name type="common">Pharaoh cuttlefish</name>
    <name type="synonym">Sepia pharaonis</name>
    <dbReference type="NCBI Taxonomy" id="158019"/>
    <lineage>
        <taxon>Eukaryota</taxon>
        <taxon>Metazoa</taxon>
        <taxon>Spiralia</taxon>
        <taxon>Lophotrochozoa</taxon>
        <taxon>Mollusca</taxon>
        <taxon>Cephalopoda</taxon>
        <taxon>Coleoidea</taxon>
        <taxon>Decapodiformes</taxon>
        <taxon>Sepiida</taxon>
        <taxon>Sepiina</taxon>
        <taxon>Sepiidae</taxon>
        <taxon>Acanthosepion</taxon>
    </lineage>
</organism>
<dbReference type="PRINTS" id="PR01415">
    <property type="entry name" value="ANKYRIN"/>
</dbReference>
<dbReference type="Proteomes" id="UP000597762">
    <property type="component" value="Unassembled WGS sequence"/>
</dbReference>
<feature type="repeat" description="ANK" evidence="3">
    <location>
        <begin position="239"/>
        <end position="271"/>
    </location>
</feature>
<sequence length="533" mass="60169">MVSAFPTVTRSQTVQNRDHWSASEDGDFIALKNERERKQAEKRRSDMQKKVVDLFSNLRAAARFNSNPNAASETVDGQKQSNLTFFNAISIGSLEMVKEMIDTQKIKLPELILDDESQQQALHYALEEKQEEIAKYFIDIWDSHLLCKNYNVNVKKISGKKNALHRITEEGYVELAKVFLSRLDEENRKKTILQEIPMDILGQRPRTLSCLHLAAYIGSIELIELYLNQGVEVNSQNSKGDTALLWAARWNNTGVMETLLKAGANPNIGNDKGSTALHWAVRYQHVDAVRILTANPSIEINTQRKLGLISPIILSSALGSVEIVTLLIYAGADVNQKIRGEERPIHHAAKEGHEEVLELLIRRGADINADDALGNTALFLAIKNDHPLSVHVLVKAGSDLCHKNRDGMDVWSYALFNESNKCLETLVYCIKKLINEKKSNPIEDIKVLLTKQSPIFQAAAVNATEKLTALATHFAVNFSLYRLDDLHHFHPRFQRGAPFLAHAQNYDLPRRFKISFSIRIRSAFIFFLNARLA</sequence>
<evidence type="ECO:0000313" key="5">
    <source>
        <dbReference type="Proteomes" id="UP000597762"/>
    </source>
</evidence>
<feature type="repeat" description="ANK" evidence="3">
    <location>
        <begin position="373"/>
        <end position="405"/>
    </location>
</feature>
<dbReference type="SMART" id="SM00248">
    <property type="entry name" value="ANK"/>
    <property type="match status" value="8"/>
</dbReference>
<dbReference type="InterPro" id="IPR036770">
    <property type="entry name" value="Ankyrin_rpt-contain_sf"/>
</dbReference>
<name>A0A812CLH3_ACAPH</name>
<protein>
    <recommendedName>
        <fullName evidence="6">ANK_REP_REGION domain-containing protein</fullName>
    </recommendedName>
</protein>
<dbReference type="Pfam" id="PF12796">
    <property type="entry name" value="Ank_2"/>
    <property type="match status" value="2"/>
</dbReference>
<dbReference type="SUPFAM" id="SSF48403">
    <property type="entry name" value="Ankyrin repeat"/>
    <property type="match status" value="2"/>
</dbReference>
<dbReference type="PANTHER" id="PTHR24198:SF165">
    <property type="entry name" value="ANKYRIN REPEAT-CONTAINING PROTEIN-RELATED"/>
    <property type="match status" value="1"/>
</dbReference>
<dbReference type="InterPro" id="IPR002110">
    <property type="entry name" value="Ankyrin_rpt"/>
</dbReference>
<dbReference type="Gene3D" id="1.25.40.20">
    <property type="entry name" value="Ankyrin repeat-containing domain"/>
    <property type="match status" value="2"/>
</dbReference>
<feature type="repeat" description="ANK" evidence="3">
    <location>
        <begin position="206"/>
        <end position="238"/>
    </location>
</feature>
<dbReference type="EMBL" id="CAHIKZ030001672">
    <property type="protein sequence ID" value="CAE1272119.1"/>
    <property type="molecule type" value="Genomic_DNA"/>
</dbReference>
<proteinExistence type="predicted"/>
<feature type="repeat" description="ANK" evidence="3">
    <location>
        <begin position="340"/>
        <end position="372"/>
    </location>
</feature>
<evidence type="ECO:0000313" key="4">
    <source>
        <dbReference type="EMBL" id="CAE1272119.1"/>
    </source>
</evidence>